<dbReference type="Pfam" id="PF13561">
    <property type="entry name" value="adh_short_C2"/>
    <property type="match status" value="1"/>
</dbReference>
<reference evidence="2" key="1">
    <citation type="submission" date="2018-05" db="EMBL/GenBank/DDBJ databases">
        <authorList>
            <person name="Lanie J.A."/>
            <person name="Ng W.-L."/>
            <person name="Kazmierczak K.M."/>
            <person name="Andrzejewski T.M."/>
            <person name="Davidsen T.M."/>
            <person name="Wayne K.J."/>
            <person name="Tettelin H."/>
            <person name="Glass J.I."/>
            <person name="Rusch D."/>
            <person name="Podicherti R."/>
            <person name="Tsui H.-C.T."/>
            <person name="Winkler M.E."/>
        </authorList>
    </citation>
    <scope>NUCLEOTIDE SEQUENCE</scope>
</reference>
<protein>
    <recommendedName>
        <fullName evidence="3">SDR family oxidoreductase</fullName>
    </recommendedName>
</protein>
<evidence type="ECO:0000313" key="2">
    <source>
        <dbReference type="EMBL" id="SVC22268.1"/>
    </source>
</evidence>
<sequence>MGRVQDQVAIVTGAARGLGEAISYRLAQEGARLVLGDIDETGLEATATKIRDEGGEVVTLIGDITEEEPASQLIESAIAHFGQIDILVNNVGGSRNSKIWEMPVEDWDYTIKLNLRGTFLCSKAAVPHMIQRKQGKIICLSSGAREGTPWTAYYEGGSAYSASKAAVHGFMRDLALELAEHNINVNCVAPGPIDTKIAGAKLRKLNETVDFSPNRMTPFGRLGQPSEVADAVLFLASDEASYVSGHTLAVMGGR</sequence>
<gene>
    <name evidence="2" type="ORF">METZ01_LOCUS275122</name>
</gene>
<dbReference type="SUPFAM" id="SSF51735">
    <property type="entry name" value="NAD(P)-binding Rossmann-fold domains"/>
    <property type="match status" value="1"/>
</dbReference>
<dbReference type="InterPro" id="IPR002347">
    <property type="entry name" value="SDR_fam"/>
</dbReference>
<organism evidence="2">
    <name type="scientific">marine metagenome</name>
    <dbReference type="NCBI Taxonomy" id="408172"/>
    <lineage>
        <taxon>unclassified sequences</taxon>
        <taxon>metagenomes</taxon>
        <taxon>ecological metagenomes</taxon>
    </lineage>
</organism>
<dbReference type="PANTHER" id="PTHR42760">
    <property type="entry name" value="SHORT-CHAIN DEHYDROGENASES/REDUCTASES FAMILY MEMBER"/>
    <property type="match status" value="1"/>
</dbReference>
<name>A0A382KD36_9ZZZZ</name>
<dbReference type="AlphaFoldDB" id="A0A382KD36"/>
<dbReference type="PRINTS" id="PR00081">
    <property type="entry name" value="GDHRDH"/>
</dbReference>
<evidence type="ECO:0008006" key="3">
    <source>
        <dbReference type="Google" id="ProtNLM"/>
    </source>
</evidence>
<dbReference type="FunFam" id="3.40.50.720:FF:000084">
    <property type="entry name" value="Short-chain dehydrogenase reductase"/>
    <property type="match status" value="1"/>
</dbReference>
<proteinExistence type="inferred from homology"/>
<dbReference type="Gene3D" id="3.40.50.720">
    <property type="entry name" value="NAD(P)-binding Rossmann-like Domain"/>
    <property type="match status" value="1"/>
</dbReference>
<dbReference type="GO" id="GO:0016616">
    <property type="term" value="F:oxidoreductase activity, acting on the CH-OH group of donors, NAD or NADP as acceptor"/>
    <property type="evidence" value="ECO:0007669"/>
    <property type="project" value="TreeGrafter"/>
</dbReference>
<dbReference type="EMBL" id="UINC01079855">
    <property type="protein sequence ID" value="SVC22268.1"/>
    <property type="molecule type" value="Genomic_DNA"/>
</dbReference>
<dbReference type="InterPro" id="IPR036291">
    <property type="entry name" value="NAD(P)-bd_dom_sf"/>
</dbReference>
<accession>A0A382KD36</accession>
<evidence type="ECO:0000256" key="1">
    <source>
        <dbReference type="ARBA" id="ARBA00006484"/>
    </source>
</evidence>
<dbReference type="NCBIfam" id="NF005559">
    <property type="entry name" value="PRK07231.1"/>
    <property type="match status" value="1"/>
</dbReference>
<dbReference type="PRINTS" id="PR00080">
    <property type="entry name" value="SDRFAMILY"/>
</dbReference>
<comment type="similarity">
    <text evidence="1">Belongs to the short-chain dehydrogenases/reductases (SDR) family.</text>
</comment>